<dbReference type="PANTHER" id="PTHR38013">
    <property type="entry name" value="GLYCOPROTEIN/POLYSACCHARIDE METABOLISM"/>
    <property type="match status" value="1"/>
</dbReference>
<evidence type="ECO:0000256" key="1">
    <source>
        <dbReference type="SAM" id="SignalP"/>
    </source>
</evidence>
<dbReference type="AlphaFoldDB" id="A0A1E5CX95"/>
<sequence length="143" mass="15790">MKKALLLVISVIFGGALFGCQTSPQPELETSAVQTITGSVAYRERIALQPGALVTVILEDISLADAPAKVIAKHRFETNSKQIPLDFQLDYDSRKIQSNHTYNVRAKIEVDGKLRFITDTVTPVITDNNQTQHVALMLKGIRN</sequence>
<reference evidence="2 3" key="1">
    <citation type="journal article" date="2012" name="Science">
        <title>Ecological populations of bacteria act as socially cohesive units of antibiotic production and resistance.</title>
        <authorList>
            <person name="Cordero O.X."/>
            <person name="Wildschutte H."/>
            <person name="Kirkup B."/>
            <person name="Proehl S."/>
            <person name="Ngo L."/>
            <person name="Hussain F."/>
            <person name="Le Roux F."/>
            <person name="Mincer T."/>
            <person name="Polz M.F."/>
        </authorList>
    </citation>
    <scope>NUCLEOTIDE SEQUENCE [LARGE SCALE GENOMIC DNA]</scope>
    <source>
        <strain evidence="2 3">FF-238</strain>
    </source>
</reference>
<dbReference type="PANTHER" id="PTHR38013:SF1">
    <property type="entry name" value="GLYCOPROTEIN_POLYSACCHARIDE METABOLISM"/>
    <property type="match status" value="1"/>
</dbReference>
<evidence type="ECO:0000313" key="3">
    <source>
        <dbReference type="Proteomes" id="UP000094165"/>
    </source>
</evidence>
<comment type="caution">
    <text evidence="2">The sequence shown here is derived from an EMBL/GenBank/DDBJ whole genome shotgun (WGS) entry which is preliminary data.</text>
</comment>
<gene>
    <name evidence="2" type="ORF">A130_17280</name>
</gene>
<dbReference type="InterPro" id="IPR053196">
    <property type="entry name" value="Lipoprotein_YbaY-like"/>
</dbReference>
<dbReference type="Proteomes" id="UP000094165">
    <property type="component" value="Unassembled WGS sequence"/>
</dbReference>
<evidence type="ECO:0000313" key="2">
    <source>
        <dbReference type="EMBL" id="OEE75263.1"/>
    </source>
</evidence>
<dbReference type="EMBL" id="AJYW02000158">
    <property type="protein sequence ID" value="OEE75263.1"/>
    <property type="molecule type" value="Genomic_DNA"/>
</dbReference>
<dbReference type="PROSITE" id="PS51257">
    <property type="entry name" value="PROKAR_LIPOPROTEIN"/>
    <property type="match status" value="1"/>
</dbReference>
<dbReference type="RefSeq" id="WP_017052698.1">
    <property type="nucleotide sequence ID" value="NZ_AJYW02000158.1"/>
</dbReference>
<proteinExistence type="predicted"/>
<dbReference type="InterPro" id="IPR039366">
    <property type="entry name" value="Pilotin"/>
</dbReference>
<accession>A0A1E5CX95</accession>
<organism evidence="2 3">
    <name type="scientific">Vibrio genomosp. F6 str. FF-238</name>
    <dbReference type="NCBI Taxonomy" id="1191298"/>
    <lineage>
        <taxon>Bacteria</taxon>
        <taxon>Pseudomonadati</taxon>
        <taxon>Pseudomonadota</taxon>
        <taxon>Gammaproteobacteria</taxon>
        <taxon>Vibrionales</taxon>
        <taxon>Vibrionaceae</taxon>
        <taxon>Vibrio</taxon>
    </lineage>
</organism>
<keyword evidence="1" id="KW-0732">Signal</keyword>
<feature type="chain" id="PRO_5009173370" evidence="1">
    <location>
        <begin position="19"/>
        <end position="143"/>
    </location>
</feature>
<name>A0A1E5CX95_9VIBR</name>
<keyword evidence="3" id="KW-1185">Reference proteome</keyword>
<feature type="signal peptide" evidence="1">
    <location>
        <begin position="1"/>
        <end position="18"/>
    </location>
</feature>
<protein>
    <submittedName>
        <fullName evidence="2">Lipo-like protein</fullName>
    </submittedName>
</protein>
<dbReference type="Pfam" id="PF09619">
    <property type="entry name" value="YscW"/>
    <property type="match status" value="1"/>
</dbReference>